<dbReference type="EMBL" id="LNCU01000125">
    <property type="protein sequence ID" value="KWV45343.1"/>
    <property type="molecule type" value="Genomic_DNA"/>
</dbReference>
<sequence>MKAALAQAEFSDVAAVTVAQMLLLETAAGLVNLPLQGGVRMRALLLAQDSTALSAINVAVAEGMDQLFRKEDRFQVPMPAILGSGVKPRQE</sequence>
<reference evidence="1 2" key="1">
    <citation type="submission" date="2015-11" db="EMBL/GenBank/DDBJ databases">
        <title>Draft Genome Sequence of the Strain BR 10303 (Bradyrhizobium sp.) isolated from nodules of Centrolobium paraense.</title>
        <authorList>
            <person name="Zelli J.E."/>
            <person name="Simoes-Araujo J.L."/>
            <person name="Barauna A.C."/>
            <person name="Silva K."/>
        </authorList>
    </citation>
    <scope>NUCLEOTIDE SEQUENCE [LARGE SCALE GENOMIC DNA]</scope>
    <source>
        <strain evidence="1 2">BR 10303</strain>
    </source>
</reference>
<gene>
    <name evidence="1" type="ORF">AS156_23785</name>
</gene>
<name>A0A109JAK9_9BRAD</name>
<accession>A0A109JAK9</accession>
<evidence type="ECO:0000313" key="1">
    <source>
        <dbReference type="EMBL" id="KWV45343.1"/>
    </source>
</evidence>
<protein>
    <submittedName>
        <fullName evidence="1">Uncharacterized protein</fullName>
    </submittedName>
</protein>
<comment type="caution">
    <text evidence="1">The sequence shown here is derived from an EMBL/GenBank/DDBJ whole genome shotgun (WGS) entry which is preliminary data.</text>
</comment>
<proteinExistence type="predicted"/>
<keyword evidence="2" id="KW-1185">Reference proteome</keyword>
<dbReference type="Proteomes" id="UP000057737">
    <property type="component" value="Unassembled WGS sequence"/>
</dbReference>
<dbReference type="AlphaFoldDB" id="A0A109JAK9"/>
<evidence type="ECO:0000313" key="2">
    <source>
        <dbReference type="Proteomes" id="UP000057737"/>
    </source>
</evidence>
<organism evidence="1 2">
    <name type="scientific">Bradyrhizobium macuxiense</name>
    <dbReference type="NCBI Taxonomy" id="1755647"/>
    <lineage>
        <taxon>Bacteria</taxon>
        <taxon>Pseudomonadati</taxon>
        <taxon>Pseudomonadota</taxon>
        <taxon>Alphaproteobacteria</taxon>
        <taxon>Hyphomicrobiales</taxon>
        <taxon>Nitrobacteraceae</taxon>
        <taxon>Bradyrhizobium</taxon>
    </lineage>
</organism>